<protein>
    <submittedName>
        <fullName evidence="1">Uncharacterized protein</fullName>
    </submittedName>
</protein>
<dbReference type="HOGENOM" id="CLU_3039142_0_0_2"/>
<sequence length="54" mass="6210">MTIKMPAVNVTEHAVELIDEYREQTEWDLNKKDVATKAIEEFHQRHLEAGDGGD</sequence>
<evidence type="ECO:0000313" key="1">
    <source>
        <dbReference type="EMBL" id="CCQ36762.1"/>
    </source>
</evidence>
<dbReference type="Proteomes" id="UP000011867">
    <property type="component" value="Chromosome"/>
</dbReference>
<dbReference type="EMBL" id="HF582854">
    <property type="protein sequence ID" value="CCQ36762.1"/>
    <property type="molecule type" value="Genomic_DNA"/>
</dbReference>
<proteinExistence type="predicted"/>
<evidence type="ECO:0000313" key="2">
    <source>
        <dbReference type="Proteomes" id="UP000011867"/>
    </source>
</evidence>
<gene>
    <name evidence="1" type="ordered locus">Nmlp_2603</name>
</gene>
<name>M1XKY9_NATM8</name>
<dbReference type="AlphaFoldDB" id="M1XKY9"/>
<organism evidence="1 2">
    <name type="scientific">Natronomonas moolapensis (strain DSM 18674 / CECT 7526 / JCM 14361 / 8.8.11)</name>
    <dbReference type="NCBI Taxonomy" id="268739"/>
    <lineage>
        <taxon>Archaea</taxon>
        <taxon>Methanobacteriati</taxon>
        <taxon>Methanobacteriota</taxon>
        <taxon>Stenosarchaea group</taxon>
        <taxon>Halobacteria</taxon>
        <taxon>Halobacteriales</taxon>
        <taxon>Natronomonadaceae</taxon>
        <taxon>Natronomonas</taxon>
    </lineage>
</organism>
<dbReference type="KEGG" id="nmo:Nmlp_2603"/>
<accession>M1XKY9</accession>
<keyword evidence="2" id="KW-1185">Reference proteome</keyword>
<reference evidence="1 2" key="1">
    <citation type="journal article" date="2013" name="Genome Announc.">
        <title>Genome of the haloarchaeon Natronomonas moolapensis, a neutrophilic member of a previously haloalkaliphilic genus.</title>
        <authorList>
            <person name="Dyall-Smith M.L."/>
            <person name="Pfeiffer F."/>
            <person name="Oberwinkler T."/>
            <person name="Klee K."/>
            <person name="Rampp M."/>
            <person name="Palm P."/>
            <person name="Gross K."/>
            <person name="Schuster S.C."/>
            <person name="Oesterhelt D."/>
        </authorList>
    </citation>
    <scope>NUCLEOTIDE SEQUENCE [LARGE SCALE GENOMIC DNA]</scope>
    <source>
        <strain evidence="2">DSM 18674 / JCM 14361 / 8.8.11</strain>
    </source>
</reference>